<dbReference type="AlphaFoldDB" id="A0A2P6QZF3"/>
<dbReference type="Proteomes" id="UP000238479">
    <property type="component" value="Chromosome 4"/>
</dbReference>
<dbReference type="Gramene" id="PRQ39567">
    <property type="protein sequence ID" value="PRQ39567"/>
    <property type="gene ID" value="RchiOBHm_Chr4g0426651"/>
</dbReference>
<sequence>METGKGIWELIHPKLKIFSWLLVRWRLLTNVHRVYRHLTMNPKCKHCPGNLSLMIHLFRDTCHLEWLLPLLGQ</sequence>
<comment type="caution">
    <text evidence="1">The sequence shown here is derived from an EMBL/GenBank/DDBJ whole genome shotgun (WGS) entry which is preliminary data.</text>
</comment>
<protein>
    <submittedName>
        <fullName evidence="1">Uncharacterized protein</fullName>
    </submittedName>
</protein>
<proteinExistence type="predicted"/>
<name>A0A2P6QZF3_ROSCH</name>
<keyword evidence="2" id="KW-1185">Reference proteome</keyword>
<organism evidence="1 2">
    <name type="scientific">Rosa chinensis</name>
    <name type="common">China rose</name>
    <dbReference type="NCBI Taxonomy" id="74649"/>
    <lineage>
        <taxon>Eukaryota</taxon>
        <taxon>Viridiplantae</taxon>
        <taxon>Streptophyta</taxon>
        <taxon>Embryophyta</taxon>
        <taxon>Tracheophyta</taxon>
        <taxon>Spermatophyta</taxon>
        <taxon>Magnoliopsida</taxon>
        <taxon>eudicotyledons</taxon>
        <taxon>Gunneridae</taxon>
        <taxon>Pentapetalae</taxon>
        <taxon>rosids</taxon>
        <taxon>fabids</taxon>
        <taxon>Rosales</taxon>
        <taxon>Rosaceae</taxon>
        <taxon>Rosoideae</taxon>
        <taxon>Rosoideae incertae sedis</taxon>
        <taxon>Rosa</taxon>
    </lineage>
</organism>
<evidence type="ECO:0000313" key="2">
    <source>
        <dbReference type="Proteomes" id="UP000238479"/>
    </source>
</evidence>
<accession>A0A2P6QZF3</accession>
<dbReference type="EMBL" id="PDCK01000042">
    <property type="protein sequence ID" value="PRQ39567.1"/>
    <property type="molecule type" value="Genomic_DNA"/>
</dbReference>
<evidence type="ECO:0000313" key="1">
    <source>
        <dbReference type="EMBL" id="PRQ39567.1"/>
    </source>
</evidence>
<reference evidence="1 2" key="1">
    <citation type="journal article" date="2018" name="Nat. Genet.">
        <title>The Rosa genome provides new insights in the design of modern roses.</title>
        <authorList>
            <person name="Bendahmane M."/>
        </authorList>
    </citation>
    <scope>NUCLEOTIDE SEQUENCE [LARGE SCALE GENOMIC DNA]</scope>
    <source>
        <strain evidence="2">cv. Old Blush</strain>
    </source>
</reference>
<gene>
    <name evidence="1" type="ORF">RchiOBHm_Chr4g0426651</name>
</gene>